<evidence type="ECO:0000313" key="1">
    <source>
        <dbReference type="EMBL" id="EHL30482.1"/>
    </source>
</evidence>
<reference evidence="1 2" key="1">
    <citation type="journal article" date="2011" name="BMC Genomics">
        <title>Insight into cross-talk between intra-amoebal pathogens.</title>
        <authorList>
            <person name="Gimenez G."/>
            <person name="Bertelli C."/>
            <person name="Moliner C."/>
            <person name="Robert C."/>
            <person name="Raoult D."/>
            <person name="Fournier P.E."/>
            <person name="Greub G."/>
        </authorList>
    </citation>
    <scope>NUCLEOTIDE SEQUENCE [LARGE SCALE GENOMIC DNA]</scope>
    <source>
        <strain evidence="1 2">LLAP12</strain>
    </source>
</reference>
<dbReference type="RefSeq" id="WP_006871342.1">
    <property type="nucleotide sequence ID" value="NZ_JH413829.1"/>
</dbReference>
<gene>
    <name evidence="1" type="ORF">LDG_7434</name>
</gene>
<dbReference type="InParanoid" id="G9EQ87"/>
<dbReference type="InterPro" id="IPR026325">
    <property type="entry name" value="DUF932"/>
</dbReference>
<dbReference type="Pfam" id="PF06067">
    <property type="entry name" value="DUF932"/>
    <property type="match status" value="1"/>
</dbReference>
<dbReference type="Proteomes" id="UP000002770">
    <property type="component" value="Unassembled WGS sequence"/>
</dbReference>
<dbReference type="EMBL" id="JH413829">
    <property type="protein sequence ID" value="EHL30482.1"/>
    <property type="molecule type" value="Genomic_DNA"/>
</dbReference>
<dbReference type="eggNOG" id="ENOG502Z7MD">
    <property type="taxonomic scope" value="Bacteria"/>
</dbReference>
<dbReference type="OrthoDB" id="4554729at2"/>
<protein>
    <recommendedName>
        <fullName evidence="3">DUF945 domain-containing protein</fullName>
    </recommendedName>
</protein>
<evidence type="ECO:0008006" key="3">
    <source>
        <dbReference type="Google" id="ProtNLM"/>
    </source>
</evidence>
<evidence type="ECO:0000313" key="2">
    <source>
        <dbReference type="Proteomes" id="UP000002770"/>
    </source>
</evidence>
<dbReference type="STRING" id="658187.LDG_7434"/>
<dbReference type="AlphaFoldDB" id="G9EQ87"/>
<organism evidence="1 2">
    <name type="scientific">Legionella drancourtii LLAP12</name>
    <dbReference type="NCBI Taxonomy" id="658187"/>
    <lineage>
        <taxon>Bacteria</taxon>
        <taxon>Pseudomonadati</taxon>
        <taxon>Pseudomonadota</taxon>
        <taxon>Gammaproteobacteria</taxon>
        <taxon>Legionellales</taxon>
        <taxon>Legionellaceae</taxon>
        <taxon>Legionella</taxon>
    </lineage>
</organism>
<dbReference type="FunCoup" id="G9EQ87">
    <property type="interactions" value="33"/>
</dbReference>
<accession>G9EQ87</accession>
<proteinExistence type="predicted"/>
<dbReference type="HOGENOM" id="CLU_059317_0_0_6"/>
<name>G9EQ87_9GAMM</name>
<sequence length="263" mass="30002">MNVLTIEQLYKAAPSLFTRGAAVHTSERYQPIATSDVIDRLLQEGFYPTKATQSASRSEEKKVFSKHLVRFRHRDYHNPGNGLFPELVLINSHDGLSSYRLMAGLYRQVCTNGLVAGKSYDEVRVKHQGDVIGNVIEGTYRVIESSQKMLQVVEQMGDCALPDEKLLEFSAQAHALRFSEDANLVIEPKNLLVPRRREDMKRDLFSVFNVVQENLIKGGVLGYRLNEHGRWRRARSRKITSIDQNVKINRDLWTIAENTLLSC</sequence>
<keyword evidence="2" id="KW-1185">Reference proteome</keyword>